<name>A0ABY9AUV5_PARCI</name>
<dbReference type="PANTHER" id="PTHR43421">
    <property type="entry name" value="METALLOPROTEASE PMBA"/>
    <property type="match status" value="1"/>
</dbReference>
<evidence type="ECO:0000313" key="6">
    <source>
        <dbReference type="EMBL" id="WIY50557.1"/>
    </source>
</evidence>
<feature type="domain" description="Metalloprotease TldD/E central" evidence="5">
    <location>
        <begin position="156"/>
        <end position="265"/>
    </location>
</feature>
<evidence type="ECO:0000256" key="2">
    <source>
        <dbReference type="SAM" id="MobiDB-lite"/>
    </source>
</evidence>
<proteinExistence type="inferred from homology"/>
<feature type="region of interest" description="Disordered" evidence="2">
    <location>
        <begin position="1"/>
        <end position="30"/>
    </location>
</feature>
<comment type="similarity">
    <text evidence="1">Belongs to the peptidase U62 family.</text>
</comment>
<keyword evidence="7" id="KW-1185">Reference proteome</keyword>
<dbReference type="SUPFAM" id="SSF111283">
    <property type="entry name" value="Putative modulator of DNA gyrase, PmbA/TldD"/>
    <property type="match status" value="1"/>
</dbReference>
<dbReference type="NCBIfam" id="NF008268">
    <property type="entry name" value="PRK11040.1"/>
    <property type="match status" value="1"/>
</dbReference>
<dbReference type="PANTHER" id="PTHR43421:SF1">
    <property type="entry name" value="METALLOPROTEASE PMBA"/>
    <property type="match status" value="1"/>
</dbReference>
<accession>A0ABY9AUV5</accession>
<dbReference type="InterPro" id="IPR045570">
    <property type="entry name" value="Metalloprtase-TldD/E_cen_dom"/>
</dbReference>
<dbReference type="Gene3D" id="3.30.2290.10">
    <property type="entry name" value="PmbA/TldD superfamily"/>
    <property type="match status" value="1"/>
</dbReference>
<dbReference type="RefSeq" id="WP_011795201.1">
    <property type="nucleotide sequence ID" value="NZ_CP029373.1"/>
</dbReference>
<dbReference type="Pfam" id="PF01523">
    <property type="entry name" value="PmbA_TldD_1st"/>
    <property type="match status" value="1"/>
</dbReference>
<gene>
    <name evidence="6" type="primary">pmbA</name>
    <name evidence="6" type="ORF">QRO08_08325</name>
</gene>
<sequence>MKTTRPRTAATAAATSSARSCASASAPAGGDAGNGFSYSRGVFEELVDRALAHALRLGATDAGAEASEGFGLSVSVRKGELETVERNRDKSLGITVYVGNRRGNASTSDFSERAIEQTVQAAYDIARFTAEDPVAGLPDVADVAAPGTHRELDLFHPWAITSEEAARIALECEDAALRTHRRITNSEGAAVSAQQSHFFSAHTHGFRGGYASSRHSISVAPIASLPGRNAEMQRDAWYSSMRDAAELSSPAAVGRYAAERALSRLGSRKIPTTECPVLFESPLAAGLLGGFTQAVSGGALYRKSSFLLDSLGRRVFPDHIDIDEDPFVARGKGSSPFDEEGVRVAPRKVVDAGEVQGYFLSSYSARKLGMKTTGNAGGSHNLALTSRLTQPGDDLDAMLKKLGTGLFVIELMGQGVNYVTGDYSRGASGFWVENGEIAFPVHEITIAGNLKDMFLGIEAVGADAYNYGAKTVGSVLVNRMKVAGS</sequence>
<dbReference type="Pfam" id="PF19290">
    <property type="entry name" value="PmbA_TldD_2nd"/>
    <property type="match status" value="1"/>
</dbReference>
<dbReference type="InterPro" id="IPR047657">
    <property type="entry name" value="PmbA"/>
</dbReference>
<organism evidence="6 7">
    <name type="scientific">Paracidovorax citrulli</name>
    <name type="common">Acidovorax citrulli</name>
    <dbReference type="NCBI Taxonomy" id="80869"/>
    <lineage>
        <taxon>Bacteria</taxon>
        <taxon>Pseudomonadati</taxon>
        <taxon>Pseudomonadota</taxon>
        <taxon>Betaproteobacteria</taxon>
        <taxon>Burkholderiales</taxon>
        <taxon>Comamonadaceae</taxon>
        <taxon>Paracidovorax</taxon>
    </lineage>
</organism>
<feature type="domain" description="Metalloprotease TldD/E N-terminal" evidence="3">
    <location>
        <begin position="67"/>
        <end position="126"/>
    </location>
</feature>
<dbReference type="InterPro" id="IPR045569">
    <property type="entry name" value="Metalloprtase-TldD/E_C"/>
</dbReference>
<dbReference type="InterPro" id="IPR036059">
    <property type="entry name" value="TldD/PmbA_sf"/>
</dbReference>
<dbReference type="InterPro" id="IPR035068">
    <property type="entry name" value="TldD/PmbA_N"/>
</dbReference>
<dbReference type="EMBL" id="CP127363">
    <property type="protein sequence ID" value="WIY50557.1"/>
    <property type="molecule type" value="Genomic_DNA"/>
</dbReference>
<keyword evidence="6" id="KW-0378">Hydrolase</keyword>
<evidence type="ECO:0000259" key="5">
    <source>
        <dbReference type="Pfam" id="PF19290"/>
    </source>
</evidence>
<dbReference type="EC" id="3.4.24.-" evidence="6"/>
<protein>
    <submittedName>
        <fullName evidence="6">Metalloprotease PmbA</fullName>
        <ecNumber evidence="6">3.4.24.-</ecNumber>
    </submittedName>
</protein>
<dbReference type="Proteomes" id="UP001242732">
    <property type="component" value="Chromosome"/>
</dbReference>
<feature type="domain" description="Metalloprotease TldD/E C-terminal" evidence="4">
    <location>
        <begin position="273"/>
        <end position="484"/>
    </location>
</feature>
<feature type="compositionally biased region" description="Low complexity" evidence="2">
    <location>
        <begin position="6"/>
        <end position="28"/>
    </location>
</feature>
<dbReference type="Pfam" id="PF19289">
    <property type="entry name" value="PmbA_TldD_3rd"/>
    <property type="match status" value="1"/>
</dbReference>
<evidence type="ECO:0000259" key="4">
    <source>
        <dbReference type="Pfam" id="PF19289"/>
    </source>
</evidence>
<evidence type="ECO:0000313" key="7">
    <source>
        <dbReference type="Proteomes" id="UP001242732"/>
    </source>
</evidence>
<evidence type="ECO:0000256" key="1">
    <source>
        <dbReference type="ARBA" id="ARBA00005836"/>
    </source>
</evidence>
<reference evidence="6 7" key="1">
    <citation type="submission" date="2023-06" db="EMBL/GenBank/DDBJ databases">
        <authorList>
            <person name="Ham H."/>
            <person name="Park D.S."/>
        </authorList>
    </citation>
    <scope>NUCLEOTIDE SEQUENCE [LARGE SCALE GENOMIC DNA]</scope>
    <source>
        <strain evidence="6 7">KACC 17005</strain>
    </source>
</reference>
<dbReference type="InterPro" id="IPR002510">
    <property type="entry name" value="Metalloprtase-TldD/E_N"/>
</dbReference>
<keyword evidence="6" id="KW-0482">Metalloprotease</keyword>
<dbReference type="GeneID" id="79791900"/>
<dbReference type="GO" id="GO:0008237">
    <property type="term" value="F:metallopeptidase activity"/>
    <property type="evidence" value="ECO:0007669"/>
    <property type="project" value="UniProtKB-KW"/>
</dbReference>
<evidence type="ECO:0000259" key="3">
    <source>
        <dbReference type="Pfam" id="PF01523"/>
    </source>
</evidence>
<keyword evidence="6" id="KW-0645">Protease</keyword>